<dbReference type="RefSeq" id="WP_204917089.1">
    <property type="nucleotide sequence ID" value="NZ_BAAAQP010000002.1"/>
</dbReference>
<reference evidence="1 2" key="1">
    <citation type="submission" date="2021-01" db="EMBL/GenBank/DDBJ databases">
        <title>Sequencing the genomes of 1000 actinobacteria strains.</title>
        <authorList>
            <person name="Klenk H.-P."/>
        </authorList>
    </citation>
    <scope>NUCLEOTIDE SEQUENCE [LARGE SCALE GENOMIC DNA]</scope>
    <source>
        <strain evidence="1 2">DSM 18662</strain>
    </source>
</reference>
<evidence type="ECO:0000313" key="1">
    <source>
        <dbReference type="EMBL" id="MBM7798565.1"/>
    </source>
</evidence>
<dbReference type="Proteomes" id="UP000704762">
    <property type="component" value="Unassembled WGS sequence"/>
</dbReference>
<organism evidence="1 2">
    <name type="scientific">Microlunatus panaciterrae</name>
    <dbReference type="NCBI Taxonomy" id="400768"/>
    <lineage>
        <taxon>Bacteria</taxon>
        <taxon>Bacillati</taxon>
        <taxon>Actinomycetota</taxon>
        <taxon>Actinomycetes</taxon>
        <taxon>Propionibacteriales</taxon>
        <taxon>Propionibacteriaceae</taxon>
        <taxon>Microlunatus</taxon>
    </lineage>
</organism>
<keyword evidence="2" id="KW-1185">Reference proteome</keyword>
<name>A0ABS2RHS6_9ACTN</name>
<dbReference type="EMBL" id="JAFBCF010000001">
    <property type="protein sequence ID" value="MBM7798565.1"/>
    <property type="molecule type" value="Genomic_DNA"/>
</dbReference>
<comment type="caution">
    <text evidence="1">The sequence shown here is derived from an EMBL/GenBank/DDBJ whole genome shotgun (WGS) entry which is preliminary data.</text>
</comment>
<proteinExistence type="predicted"/>
<accession>A0ABS2RHS6</accession>
<evidence type="ECO:0000313" key="2">
    <source>
        <dbReference type="Proteomes" id="UP000704762"/>
    </source>
</evidence>
<protein>
    <submittedName>
        <fullName evidence="1">Uncharacterized protein</fullName>
    </submittedName>
</protein>
<sequence length="670" mass="73589">MTDHAITLPVGPGTVLLDPNDGAPLQFVDPDAADRRFLLDETTDAFHSSEHRWGSGFVITNVGSTRWSQPAERRLDGPGVQLTYPLLDTLTLTVTRTGGERLLERYELTNTGAAPLVVTSLGINTPFRDLYESAATSLAQAVHAHVWTGGADAWVWAQPMSGTGRSLGLIVRSGALWSYSVESRNQNSSSNVRGHLLLQATDLARNSTAFGGQPPIEIASGESWLLEWEVGFFASREAFLAASTPQLTVDRLYAEVGQQITVLGNTAGLRVDGEASVEREGERVAVTGTQHGAVHLSTDSAQTAVLFHSPLPDLVRRRVRFILDQHRPTERPLPYRYAFVPYDTATGLTQTTNGWADWSDGAERVAMPALLQEARRRGWVDSPGEVDEALVGFADFARNLLLDESAAPRWGSTVKAPVRIYNSPWLAHFFATQHDHGGADDDLDLAARILERSFELGAGEHLSIGHPEALVLVTERLLEAGQADRATGLRDLLVQQAAHFAKITVNLPSHEVNYEQSMVAPLVTLYAVAEQLEGQDRFLGPLDQAVRWLRAFGGPQPHIRLNEIGIRHWDGYWFGRDRQWGDIFPHHWSVLTAVALRQLPTTMRTAESDSAAREIFHANLINIFADGSATCAFTVPSAVDGRPGYRADPLANDQDWPLTLWLRQLESGDV</sequence>
<gene>
    <name evidence="1" type="ORF">JOE57_001486</name>
</gene>